<dbReference type="InParanoid" id="A0A251S148"/>
<evidence type="ECO:0000313" key="2">
    <source>
        <dbReference type="Proteomes" id="UP000215914"/>
    </source>
</evidence>
<reference evidence="2" key="1">
    <citation type="journal article" date="2017" name="Nature">
        <title>The sunflower genome provides insights into oil metabolism, flowering and Asterid evolution.</title>
        <authorList>
            <person name="Badouin H."/>
            <person name="Gouzy J."/>
            <person name="Grassa C.J."/>
            <person name="Murat F."/>
            <person name="Staton S.E."/>
            <person name="Cottret L."/>
            <person name="Lelandais-Briere C."/>
            <person name="Owens G.L."/>
            <person name="Carrere S."/>
            <person name="Mayjonade B."/>
            <person name="Legrand L."/>
            <person name="Gill N."/>
            <person name="Kane N.C."/>
            <person name="Bowers J.E."/>
            <person name="Hubner S."/>
            <person name="Bellec A."/>
            <person name="Berard A."/>
            <person name="Berges H."/>
            <person name="Blanchet N."/>
            <person name="Boniface M.C."/>
            <person name="Brunel D."/>
            <person name="Catrice O."/>
            <person name="Chaidir N."/>
            <person name="Claudel C."/>
            <person name="Donnadieu C."/>
            <person name="Faraut T."/>
            <person name="Fievet G."/>
            <person name="Helmstetter N."/>
            <person name="King M."/>
            <person name="Knapp S.J."/>
            <person name="Lai Z."/>
            <person name="Le Paslier M.C."/>
            <person name="Lippi Y."/>
            <person name="Lorenzon L."/>
            <person name="Mandel J.R."/>
            <person name="Marage G."/>
            <person name="Marchand G."/>
            <person name="Marquand E."/>
            <person name="Bret-Mestries E."/>
            <person name="Morien E."/>
            <person name="Nambeesan S."/>
            <person name="Nguyen T."/>
            <person name="Pegot-Espagnet P."/>
            <person name="Pouilly N."/>
            <person name="Raftis F."/>
            <person name="Sallet E."/>
            <person name="Schiex T."/>
            <person name="Thomas J."/>
            <person name="Vandecasteele C."/>
            <person name="Vares D."/>
            <person name="Vear F."/>
            <person name="Vautrin S."/>
            <person name="Crespi M."/>
            <person name="Mangin B."/>
            <person name="Burke J.M."/>
            <person name="Salse J."/>
            <person name="Munos S."/>
            <person name="Vincourt P."/>
            <person name="Rieseberg L.H."/>
            <person name="Langlade N.B."/>
        </authorList>
    </citation>
    <scope>NUCLEOTIDE SEQUENCE [LARGE SCALE GENOMIC DNA]</scope>
    <source>
        <strain evidence="2">cv. SF193</strain>
    </source>
</reference>
<name>A0A251S148_HELAN</name>
<dbReference type="AlphaFoldDB" id="A0A251S148"/>
<organism evidence="1 2">
    <name type="scientific">Helianthus annuus</name>
    <name type="common">Common sunflower</name>
    <dbReference type="NCBI Taxonomy" id="4232"/>
    <lineage>
        <taxon>Eukaryota</taxon>
        <taxon>Viridiplantae</taxon>
        <taxon>Streptophyta</taxon>
        <taxon>Embryophyta</taxon>
        <taxon>Tracheophyta</taxon>
        <taxon>Spermatophyta</taxon>
        <taxon>Magnoliopsida</taxon>
        <taxon>eudicotyledons</taxon>
        <taxon>Gunneridae</taxon>
        <taxon>Pentapetalae</taxon>
        <taxon>asterids</taxon>
        <taxon>campanulids</taxon>
        <taxon>Asterales</taxon>
        <taxon>Asteraceae</taxon>
        <taxon>Asteroideae</taxon>
        <taxon>Heliantheae alliance</taxon>
        <taxon>Heliantheae</taxon>
        <taxon>Helianthus</taxon>
    </lineage>
</organism>
<gene>
    <name evidence="1" type="ORF">HannXRQ_Chr16g0515521</name>
</gene>
<accession>A0A251S148</accession>
<dbReference type="Proteomes" id="UP000215914">
    <property type="component" value="Chromosome 16"/>
</dbReference>
<dbReference type="EMBL" id="CM007905">
    <property type="protein sequence ID" value="OTF91856.1"/>
    <property type="molecule type" value="Genomic_DNA"/>
</dbReference>
<protein>
    <submittedName>
        <fullName evidence="1">Uncharacterized protein</fullName>
    </submittedName>
</protein>
<keyword evidence="2" id="KW-1185">Reference proteome</keyword>
<sequence>MAVTEAVVAEADLTAETMAEVEVMVEVAAAVVDTDEVVAVTEVVVTEADLTAETMALCKNCKHL</sequence>
<evidence type="ECO:0000313" key="1">
    <source>
        <dbReference type="EMBL" id="OTF91856.1"/>
    </source>
</evidence>
<proteinExistence type="predicted"/>